<dbReference type="AlphaFoldDB" id="A0A9N9IVH9"/>
<sequence>PIVPGHPVESIRLKKLRSRVEELVGVSNFPGAQPTSFCSKQIQELKNEDYYVCEQTDRTLVLAYITCDSPGNPAVFL</sequence>
<feature type="non-terminal residue" evidence="1">
    <location>
        <position position="1"/>
    </location>
</feature>
<evidence type="ECO:0000313" key="2">
    <source>
        <dbReference type="Proteomes" id="UP000789570"/>
    </source>
</evidence>
<gene>
    <name evidence="1" type="ORF">FCALED_LOCUS16444</name>
</gene>
<accession>A0A9N9IVH9</accession>
<dbReference type="Proteomes" id="UP000789570">
    <property type="component" value="Unassembled WGS sequence"/>
</dbReference>
<comment type="caution">
    <text evidence="1">The sequence shown here is derived from an EMBL/GenBank/DDBJ whole genome shotgun (WGS) entry which is preliminary data.</text>
</comment>
<dbReference type="OrthoDB" id="200924at2759"/>
<organism evidence="1 2">
    <name type="scientific">Funneliformis caledonium</name>
    <dbReference type="NCBI Taxonomy" id="1117310"/>
    <lineage>
        <taxon>Eukaryota</taxon>
        <taxon>Fungi</taxon>
        <taxon>Fungi incertae sedis</taxon>
        <taxon>Mucoromycota</taxon>
        <taxon>Glomeromycotina</taxon>
        <taxon>Glomeromycetes</taxon>
        <taxon>Glomerales</taxon>
        <taxon>Glomeraceae</taxon>
        <taxon>Funneliformis</taxon>
    </lineage>
</organism>
<evidence type="ECO:0000313" key="1">
    <source>
        <dbReference type="EMBL" id="CAG8753386.1"/>
    </source>
</evidence>
<protein>
    <submittedName>
        <fullName evidence="1">17415_t:CDS:1</fullName>
    </submittedName>
</protein>
<reference evidence="1" key="1">
    <citation type="submission" date="2021-06" db="EMBL/GenBank/DDBJ databases">
        <authorList>
            <person name="Kallberg Y."/>
            <person name="Tangrot J."/>
            <person name="Rosling A."/>
        </authorList>
    </citation>
    <scope>NUCLEOTIDE SEQUENCE</scope>
    <source>
        <strain evidence="1">UK204</strain>
    </source>
</reference>
<proteinExistence type="predicted"/>
<feature type="non-terminal residue" evidence="1">
    <location>
        <position position="77"/>
    </location>
</feature>
<dbReference type="EMBL" id="CAJVPQ010019190">
    <property type="protein sequence ID" value="CAG8753386.1"/>
    <property type="molecule type" value="Genomic_DNA"/>
</dbReference>
<keyword evidence="2" id="KW-1185">Reference proteome</keyword>
<name>A0A9N9IVH9_9GLOM</name>
<dbReference type="Gene3D" id="3.30.470.30">
    <property type="entry name" value="DNA ligase/mRNA capping enzyme"/>
    <property type="match status" value="1"/>
</dbReference>